<proteinExistence type="inferred from homology"/>
<dbReference type="Proteomes" id="UP001578633">
    <property type="component" value="Chromosome 1"/>
</dbReference>
<keyword evidence="7 12" id="KW-0812">Transmembrane</keyword>
<evidence type="ECO:0000313" key="15">
    <source>
        <dbReference type="Proteomes" id="UP001578633"/>
    </source>
</evidence>
<keyword evidence="11 12" id="KW-0472">Membrane</keyword>
<keyword evidence="9" id="KW-0735">Signal-anchor</keyword>
<evidence type="ECO:0000256" key="11">
    <source>
        <dbReference type="ARBA" id="ARBA00023136"/>
    </source>
</evidence>
<accession>A0ABR3UT71</accession>
<evidence type="ECO:0000256" key="9">
    <source>
        <dbReference type="ARBA" id="ARBA00022968"/>
    </source>
</evidence>
<dbReference type="GeneID" id="96080332"/>
<evidence type="ECO:0000256" key="2">
    <source>
        <dbReference type="ARBA" id="ARBA00004922"/>
    </source>
</evidence>
<comment type="pathway">
    <text evidence="2">Protein modification; protein glycosylation.</text>
</comment>
<dbReference type="InterPro" id="IPR026050">
    <property type="entry name" value="C1GALT1/C1GALT1_chp1"/>
</dbReference>
<evidence type="ECO:0000259" key="13">
    <source>
        <dbReference type="Pfam" id="PF02434"/>
    </source>
</evidence>
<evidence type="ECO:0000256" key="1">
    <source>
        <dbReference type="ARBA" id="ARBA00004606"/>
    </source>
</evidence>
<feature type="transmembrane region" description="Helical" evidence="12">
    <location>
        <begin position="34"/>
        <end position="56"/>
    </location>
</feature>
<comment type="subcellular location">
    <subcellularLocation>
        <location evidence="1">Membrane</location>
        <topology evidence="1">Single-pass type II membrane protein</topology>
    </subcellularLocation>
</comment>
<comment type="similarity">
    <text evidence="3">Belongs to the glycosyltransferase 31 family. Beta3-Gal-T subfamily.</text>
</comment>
<gene>
    <name evidence="14" type="ORF">ACET3X_000010</name>
</gene>
<evidence type="ECO:0000256" key="12">
    <source>
        <dbReference type="SAM" id="Phobius"/>
    </source>
</evidence>
<evidence type="ECO:0000256" key="4">
    <source>
        <dbReference type="ARBA" id="ARBA00012557"/>
    </source>
</evidence>
<dbReference type="RefSeq" id="XP_069310252.1">
    <property type="nucleotide sequence ID" value="XM_069446233.1"/>
</dbReference>
<dbReference type="Pfam" id="PF02434">
    <property type="entry name" value="Fringe"/>
    <property type="match status" value="1"/>
</dbReference>
<keyword evidence="5" id="KW-0328">Glycosyltransferase</keyword>
<keyword evidence="6" id="KW-0808">Transferase</keyword>
<name>A0ABR3UT71_9PLEO</name>
<evidence type="ECO:0000256" key="3">
    <source>
        <dbReference type="ARBA" id="ARBA00006462"/>
    </source>
</evidence>
<dbReference type="EC" id="2.4.1.122" evidence="4"/>
<evidence type="ECO:0000256" key="6">
    <source>
        <dbReference type="ARBA" id="ARBA00022679"/>
    </source>
</evidence>
<keyword evidence="10 12" id="KW-1133">Transmembrane helix</keyword>
<protein>
    <recommendedName>
        <fullName evidence="4">N-acetylgalactosaminide beta-1,3-galactosyltransferase</fullName>
        <ecNumber evidence="4">2.4.1.122</ecNumber>
    </recommendedName>
</protein>
<evidence type="ECO:0000256" key="8">
    <source>
        <dbReference type="ARBA" id="ARBA00022741"/>
    </source>
</evidence>
<dbReference type="PANTHER" id="PTHR23033:SF43">
    <property type="entry name" value="APPLE DOMAIN-CONTAINING PROTEIN"/>
    <property type="match status" value="1"/>
</dbReference>
<reference evidence="14 15" key="1">
    <citation type="submission" date="2024-09" db="EMBL/GenBank/DDBJ databases">
        <title>T2T genomes of carrot and Alternaria dauci and their utility for understanding host-pathogen interaction during carrot leaf blight disease.</title>
        <authorList>
            <person name="Liu W."/>
            <person name="Xu S."/>
            <person name="Ou C."/>
            <person name="Liu X."/>
            <person name="Zhuang F."/>
            <person name="Deng X.W."/>
        </authorList>
    </citation>
    <scope>NUCLEOTIDE SEQUENCE [LARGE SCALE GENOMIC DNA]</scope>
    <source>
        <strain evidence="14 15">A2016</strain>
    </source>
</reference>
<dbReference type="Gene3D" id="3.90.550.50">
    <property type="match status" value="1"/>
</dbReference>
<dbReference type="EMBL" id="JBHGVX010000001">
    <property type="protein sequence ID" value="KAL1799668.1"/>
    <property type="molecule type" value="Genomic_DNA"/>
</dbReference>
<evidence type="ECO:0000256" key="10">
    <source>
        <dbReference type="ARBA" id="ARBA00022989"/>
    </source>
</evidence>
<keyword evidence="15" id="KW-1185">Reference proteome</keyword>
<feature type="domain" description="Fringe-like glycosyltransferase" evidence="13">
    <location>
        <begin position="222"/>
        <end position="310"/>
    </location>
</feature>
<dbReference type="InterPro" id="IPR003378">
    <property type="entry name" value="Fringe-like_glycosylTrfase"/>
</dbReference>
<evidence type="ECO:0000313" key="14">
    <source>
        <dbReference type="EMBL" id="KAL1799668.1"/>
    </source>
</evidence>
<evidence type="ECO:0000256" key="5">
    <source>
        <dbReference type="ARBA" id="ARBA00022676"/>
    </source>
</evidence>
<sequence length="529" mass="60379">MLVDSRRVFQSSNGLLNTRKIGCSPKFPWTSRKWLRLLFAFVDLAICVNIFVLSNWTYVETLPSDILGKQAFHPQPFVSTAHDSESQIESGADFWTWDTKTQFQTRESVDWQGGATDECALFPVQLLSKIQVVLKTGAADDASRTDAQLSTVIRCISNILIVSDGNHTYGRGHQAIDALADLPPNTYLKPEDYAVYEAQRNASQEGTKLQQGHEGWVVDKYKFLPEVEKAIEHNNAAEWYVFLESDTYMFWDNVFRLLENYNSSVPYYFGSPSPGRSYQSQLSPESEEQVWFAYGGAGFILSTTAAHRLVNRPRNNIGLKGPRLAVEYMEDIRADCCGDSILGWALHDKAGISISGLWPMFSPHRLENVPFGKDYWCEPVISLHKTDPAIYKSLWSWENGRRSNSEHPVLYRDLLFSFHGNFSQRENWDAAFDAGFQLPDNSTVHATLDACRAGCFRHDDCMQYTWHGQHCYYARALYIGNAKQPDGHHEPEDRKYISGWDVTKIQTQSFERICEQGAHWVKPSIGRRY</sequence>
<dbReference type="PANTHER" id="PTHR23033">
    <property type="entry name" value="BETA1,3-GALACTOSYLTRANSFERASE"/>
    <property type="match status" value="1"/>
</dbReference>
<comment type="caution">
    <text evidence="14">The sequence shown here is derived from an EMBL/GenBank/DDBJ whole genome shotgun (WGS) entry which is preliminary data.</text>
</comment>
<organism evidence="14 15">
    <name type="scientific">Alternaria dauci</name>
    <dbReference type="NCBI Taxonomy" id="48095"/>
    <lineage>
        <taxon>Eukaryota</taxon>
        <taxon>Fungi</taxon>
        <taxon>Dikarya</taxon>
        <taxon>Ascomycota</taxon>
        <taxon>Pezizomycotina</taxon>
        <taxon>Dothideomycetes</taxon>
        <taxon>Pleosporomycetidae</taxon>
        <taxon>Pleosporales</taxon>
        <taxon>Pleosporineae</taxon>
        <taxon>Pleosporaceae</taxon>
        <taxon>Alternaria</taxon>
        <taxon>Alternaria sect. Porri</taxon>
    </lineage>
</organism>
<keyword evidence="8" id="KW-0547">Nucleotide-binding</keyword>
<evidence type="ECO:0000256" key="7">
    <source>
        <dbReference type="ARBA" id="ARBA00022692"/>
    </source>
</evidence>